<accession>A0A915M835</accession>
<evidence type="ECO:0000256" key="1">
    <source>
        <dbReference type="SAM" id="MobiDB-lite"/>
    </source>
</evidence>
<dbReference type="Proteomes" id="UP000887561">
    <property type="component" value="Unplaced"/>
</dbReference>
<keyword evidence="2" id="KW-1185">Reference proteome</keyword>
<proteinExistence type="predicted"/>
<feature type="compositionally biased region" description="Low complexity" evidence="1">
    <location>
        <begin position="84"/>
        <end position="95"/>
    </location>
</feature>
<sequence>MEHEADYSTSINSLNDNQQNLIPSFNNNKRITNGNNQSPSLCKNKFIGCSPTKQRITLFKCAYAPLILDLRNKQNKKLEERLPSENSNNETNKNSPLPVDNGKIGVRIATRTLVMLTICGCALRLPIYVSNDKRIRKAICRVFIRLRFGFCKNSKPKSEEILRQEGIERFLEKYSIAIVSNSLRKPLTNPKKIKNIFIDRNKREWHFQQFVGFKSDIYKPLIKRKYGMVQDVRGKLVKSDGNLFTRCEHNHPIDDLLEEENQDNSIDV</sequence>
<reference evidence="3" key="1">
    <citation type="submission" date="2022-11" db="UniProtKB">
        <authorList>
            <consortium name="WormBaseParasite"/>
        </authorList>
    </citation>
    <scope>IDENTIFICATION</scope>
</reference>
<dbReference type="WBParaSite" id="scaffold3009_cov273.g5805">
    <property type="protein sequence ID" value="scaffold3009_cov273.g5805"/>
    <property type="gene ID" value="scaffold3009_cov273.g5805"/>
</dbReference>
<organism evidence="2 3">
    <name type="scientific">Meloidogyne javanica</name>
    <name type="common">Root-knot nematode worm</name>
    <dbReference type="NCBI Taxonomy" id="6303"/>
    <lineage>
        <taxon>Eukaryota</taxon>
        <taxon>Metazoa</taxon>
        <taxon>Ecdysozoa</taxon>
        <taxon>Nematoda</taxon>
        <taxon>Chromadorea</taxon>
        <taxon>Rhabditida</taxon>
        <taxon>Tylenchina</taxon>
        <taxon>Tylenchomorpha</taxon>
        <taxon>Tylenchoidea</taxon>
        <taxon>Meloidogynidae</taxon>
        <taxon>Meloidogyninae</taxon>
        <taxon>Meloidogyne</taxon>
        <taxon>Meloidogyne incognita group</taxon>
    </lineage>
</organism>
<protein>
    <submittedName>
        <fullName evidence="3">Uncharacterized protein</fullName>
    </submittedName>
</protein>
<feature type="region of interest" description="Disordered" evidence="1">
    <location>
        <begin position="79"/>
        <end position="99"/>
    </location>
</feature>
<dbReference type="AlphaFoldDB" id="A0A915M835"/>
<evidence type="ECO:0000313" key="2">
    <source>
        <dbReference type="Proteomes" id="UP000887561"/>
    </source>
</evidence>
<evidence type="ECO:0000313" key="3">
    <source>
        <dbReference type="WBParaSite" id="scaffold3009_cov273.g5805"/>
    </source>
</evidence>
<name>A0A915M835_MELJA</name>